<gene>
    <name evidence="1" type="ORF">LCGC14_1131210</name>
</gene>
<dbReference type="AlphaFoldDB" id="A0A0F9Q6T0"/>
<protein>
    <submittedName>
        <fullName evidence="1">Uncharacterized protein</fullName>
    </submittedName>
</protein>
<organism evidence="1">
    <name type="scientific">marine sediment metagenome</name>
    <dbReference type="NCBI Taxonomy" id="412755"/>
    <lineage>
        <taxon>unclassified sequences</taxon>
        <taxon>metagenomes</taxon>
        <taxon>ecological metagenomes</taxon>
    </lineage>
</organism>
<name>A0A0F9Q6T0_9ZZZZ</name>
<accession>A0A0F9Q6T0</accession>
<comment type="caution">
    <text evidence="1">The sequence shown here is derived from an EMBL/GenBank/DDBJ whole genome shotgun (WGS) entry which is preliminary data.</text>
</comment>
<reference evidence="1" key="1">
    <citation type="journal article" date="2015" name="Nature">
        <title>Complex archaea that bridge the gap between prokaryotes and eukaryotes.</title>
        <authorList>
            <person name="Spang A."/>
            <person name="Saw J.H."/>
            <person name="Jorgensen S.L."/>
            <person name="Zaremba-Niedzwiedzka K."/>
            <person name="Martijn J."/>
            <person name="Lind A.E."/>
            <person name="van Eijk R."/>
            <person name="Schleper C."/>
            <person name="Guy L."/>
            <person name="Ettema T.J."/>
        </authorList>
    </citation>
    <scope>NUCLEOTIDE SEQUENCE</scope>
</reference>
<proteinExistence type="predicted"/>
<dbReference type="EMBL" id="LAZR01005300">
    <property type="protein sequence ID" value="KKN01083.1"/>
    <property type="molecule type" value="Genomic_DNA"/>
</dbReference>
<evidence type="ECO:0000313" key="1">
    <source>
        <dbReference type="EMBL" id="KKN01083.1"/>
    </source>
</evidence>
<sequence length="138" mass="14711">MPLLPEAKNVDISVRKNFRKISRVLGYTGTPSWKSITLTDLTASSLVGTNTSKALESVTIGTGLDYTRPTLSLSHLGIEALTDPGADRILFWDNSASASKWLTVGNSIVITTTTIDTIQDIRTSASPTWVGATLSGIT</sequence>
<feature type="non-terminal residue" evidence="1">
    <location>
        <position position="138"/>
    </location>
</feature>